<feature type="domain" description="PPIase FKBP-type" evidence="15">
    <location>
        <begin position="162"/>
        <end position="215"/>
    </location>
</feature>
<dbReference type="InterPro" id="IPR036611">
    <property type="entry name" value="Trigger_fac_ribosome-bd_sf"/>
</dbReference>
<dbReference type="GO" id="GO:0003755">
    <property type="term" value="F:peptidyl-prolyl cis-trans isomerase activity"/>
    <property type="evidence" value="ECO:0007669"/>
    <property type="project" value="UniProtKB-UniRule"/>
</dbReference>
<dbReference type="PANTHER" id="PTHR30560:SF3">
    <property type="entry name" value="TRIGGER FACTOR-LIKE PROTEIN TIG, CHLOROPLASTIC"/>
    <property type="match status" value="1"/>
</dbReference>
<dbReference type="PIRSF" id="PIRSF003095">
    <property type="entry name" value="Trigger_factor"/>
    <property type="match status" value="1"/>
</dbReference>
<evidence type="ECO:0000256" key="14">
    <source>
        <dbReference type="SAM" id="MobiDB-lite"/>
    </source>
</evidence>
<dbReference type="Proteomes" id="UP000293638">
    <property type="component" value="Unassembled WGS sequence"/>
</dbReference>
<protein>
    <recommendedName>
        <fullName evidence="4 11">Trigger factor</fullName>
        <shortName evidence="11">TF</shortName>
        <ecNumber evidence="3 11">5.2.1.8</ecNumber>
    </recommendedName>
    <alternativeName>
        <fullName evidence="10 11">PPIase</fullName>
    </alternativeName>
</protein>
<comment type="domain">
    <text evidence="11">Consists of 3 domains; the N-terminus binds the ribosome, the middle domain has PPIase activity, while the C-terminus has intrinsic chaperone activity on its own.</text>
</comment>
<dbReference type="GO" id="GO:0043335">
    <property type="term" value="P:protein unfolding"/>
    <property type="evidence" value="ECO:0007669"/>
    <property type="project" value="TreeGrafter"/>
</dbReference>
<dbReference type="PANTHER" id="PTHR30560">
    <property type="entry name" value="TRIGGER FACTOR CHAPERONE AND PEPTIDYL-PROLYL CIS/TRANS ISOMERASE"/>
    <property type="match status" value="1"/>
</dbReference>
<dbReference type="OrthoDB" id="9767721at2"/>
<evidence type="ECO:0000256" key="12">
    <source>
        <dbReference type="PROSITE-ProRule" id="PRU00277"/>
    </source>
</evidence>
<keyword evidence="11" id="KW-0963">Cytoplasm</keyword>
<dbReference type="EC" id="5.2.1.8" evidence="3 11"/>
<evidence type="ECO:0000256" key="11">
    <source>
        <dbReference type="HAMAP-Rule" id="MF_00303"/>
    </source>
</evidence>
<comment type="caution">
    <text evidence="16">The sequence shown here is derived from an EMBL/GenBank/DDBJ whole genome shotgun (WGS) entry which is preliminary data.</text>
</comment>
<evidence type="ECO:0000256" key="2">
    <source>
        <dbReference type="ARBA" id="ARBA00005464"/>
    </source>
</evidence>
<evidence type="ECO:0000256" key="1">
    <source>
        <dbReference type="ARBA" id="ARBA00000971"/>
    </source>
</evidence>
<dbReference type="Pfam" id="PF05697">
    <property type="entry name" value="Trigger_N"/>
    <property type="match status" value="1"/>
</dbReference>
<dbReference type="GO" id="GO:0043022">
    <property type="term" value="F:ribosome binding"/>
    <property type="evidence" value="ECO:0007669"/>
    <property type="project" value="TreeGrafter"/>
</dbReference>
<feature type="region of interest" description="Disordered" evidence="14">
    <location>
        <begin position="447"/>
        <end position="485"/>
    </location>
</feature>
<dbReference type="InterPro" id="IPR046357">
    <property type="entry name" value="PPIase_dom_sf"/>
</dbReference>
<sequence>MKTDVETLNPTRVKLTVEVDFQELTPSLDAAYKRIAGQVSIPGFRRGKVPARIIDQRVGRAAVLEEAVNEALPQFYGRAVEETEVAALGQPEVEVTAFADGEPLVFTAEVDVRPEVELPDLSSITVTVDDVVVEDEAVEEQLTQLRQRFGTLNGVERPAAEGDFVSIDLEAQVEGETIEGGSLTGQSYEVGTGGLLEGLDEAVTGLSAGESRTFTTSIAGGPRRGEQAEVTVTVQSVKERELPEADDDFAQLASEFDTLDELKADLRTRLERGARVEQGVAARDKALEALLEQIELPLPEAVVKAEVDARQHDLHHQLERAGLDKAAYLAEEEQTEEEFDAEVAKRAAEAVKAQFVLDALARREEVQVSQEELTEHLVRRSQQYGLAPEQFAQQLMEAGQVPVLVSEVVRGKALAILLEAVTIKDESGNVVDLEELRPQLASTALDYDPEDLDDHAGHDHGDHEGHDHGDHEGHDHGDHEGHDHA</sequence>
<organism evidence="16 17">
    <name type="scientific">Motilibacter rhizosphaerae</name>
    <dbReference type="NCBI Taxonomy" id="598652"/>
    <lineage>
        <taxon>Bacteria</taxon>
        <taxon>Bacillati</taxon>
        <taxon>Actinomycetota</taxon>
        <taxon>Actinomycetes</taxon>
        <taxon>Motilibacterales</taxon>
        <taxon>Motilibacteraceae</taxon>
        <taxon>Motilibacter</taxon>
    </lineage>
</organism>
<dbReference type="Gene3D" id="3.10.50.40">
    <property type="match status" value="1"/>
</dbReference>
<evidence type="ECO:0000256" key="5">
    <source>
        <dbReference type="ARBA" id="ARBA00022618"/>
    </source>
</evidence>
<evidence type="ECO:0000256" key="3">
    <source>
        <dbReference type="ARBA" id="ARBA00013194"/>
    </source>
</evidence>
<dbReference type="InterPro" id="IPR027304">
    <property type="entry name" value="Trigger_fact/SurA_dom_sf"/>
</dbReference>
<keyword evidence="7 11" id="KW-0143">Chaperone</keyword>
<evidence type="ECO:0000256" key="4">
    <source>
        <dbReference type="ARBA" id="ARBA00016902"/>
    </source>
</evidence>
<evidence type="ECO:0000256" key="10">
    <source>
        <dbReference type="ARBA" id="ARBA00029986"/>
    </source>
</evidence>
<dbReference type="PROSITE" id="PS50059">
    <property type="entry name" value="FKBP_PPIASE"/>
    <property type="match status" value="1"/>
</dbReference>
<dbReference type="SUPFAM" id="SSF109998">
    <property type="entry name" value="Triger factor/SurA peptide-binding domain-like"/>
    <property type="match status" value="1"/>
</dbReference>
<evidence type="ECO:0000256" key="8">
    <source>
        <dbReference type="ARBA" id="ARBA00023235"/>
    </source>
</evidence>
<evidence type="ECO:0000313" key="17">
    <source>
        <dbReference type="Proteomes" id="UP000293638"/>
    </source>
</evidence>
<keyword evidence="17" id="KW-1185">Reference proteome</keyword>
<proteinExistence type="inferred from homology"/>
<dbReference type="InterPro" id="IPR037041">
    <property type="entry name" value="Trigger_fac_C_sf"/>
</dbReference>
<gene>
    <name evidence="11" type="primary">tig</name>
    <name evidence="16" type="ORF">EV189_1577</name>
</gene>
<feature type="compositionally biased region" description="Basic and acidic residues" evidence="14">
    <location>
        <begin position="454"/>
        <end position="485"/>
    </location>
</feature>
<dbReference type="GO" id="GO:0044183">
    <property type="term" value="F:protein folding chaperone"/>
    <property type="evidence" value="ECO:0007669"/>
    <property type="project" value="TreeGrafter"/>
</dbReference>
<keyword evidence="5 11" id="KW-0132">Cell division</keyword>
<evidence type="ECO:0000256" key="13">
    <source>
        <dbReference type="RuleBase" id="RU003914"/>
    </source>
</evidence>
<dbReference type="Pfam" id="PF05698">
    <property type="entry name" value="Trigger_C"/>
    <property type="match status" value="1"/>
</dbReference>
<keyword evidence="8 11" id="KW-0413">Isomerase</keyword>
<dbReference type="RefSeq" id="WP_130492356.1">
    <property type="nucleotide sequence ID" value="NZ_SGXD01000002.1"/>
</dbReference>
<dbReference type="InterPro" id="IPR001179">
    <property type="entry name" value="PPIase_FKBP_dom"/>
</dbReference>
<dbReference type="GO" id="GO:0051301">
    <property type="term" value="P:cell division"/>
    <property type="evidence" value="ECO:0007669"/>
    <property type="project" value="UniProtKB-KW"/>
</dbReference>
<evidence type="ECO:0000256" key="9">
    <source>
        <dbReference type="ARBA" id="ARBA00023306"/>
    </source>
</evidence>
<dbReference type="NCBIfam" id="TIGR00115">
    <property type="entry name" value="tig"/>
    <property type="match status" value="1"/>
</dbReference>
<dbReference type="SUPFAM" id="SSF54534">
    <property type="entry name" value="FKBP-like"/>
    <property type="match status" value="1"/>
</dbReference>
<comment type="function">
    <text evidence="11">Involved in protein export. Acts as a chaperone by maintaining the newly synthesized protein in an open conformation. Functions as a peptidyl-prolyl cis-trans isomerase.</text>
</comment>
<reference evidence="16 17" key="1">
    <citation type="submission" date="2019-02" db="EMBL/GenBank/DDBJ databases">
        <title>Genomic Encyclopedia of Type Strains, Phase IV (KMG-IV): sequencing the most valuable type-strain genomes for metagenomic binning, comparative biology and taxonomic classification.</title>
        <authorList>
            <person name="Goeker M."/>
        </authorList>
    </citation>
    <scope>NUCLEOTIDE SEQUENCE [LARGE SCALE GENOMIC DNA]</scope>
    <source>
        <strain evidence="16 17">DSM 45622</strain>
    </source>
</reference>
<dbReference type="GO" id="GO:0005737">
    <property type="term" value="C:cytoplasm"/>
    <property type="evidence" value="ECO:0007669"/>
    <property type="project" value="UniProtKB-SubCell"/>
</dbReference>
<dbReference type="InterPro" id="IPR005215">
    <property type="entry name" value="Trig_fac"/>
</dbReference>
<dbReference type="AlphaFoldDB" id="A0A4Q7NRS8"/>
<comment type="similarity">
    <text evidence="2 11 13">Belongs to the FKBP-type PPIase family. Tig subfamily.</text>
</comment>
<accession>A0A4Q7NRS8</accession>
<evidence type="ECO:0000256" key="7">
    <source>
        <dbReference type="ARBA" id="ARBA00023186"/>
    </source>
</evidence>
<dbReference type="GO" id="GO:0051083">
    <property type="term" value="P:'de novo' cotranslational protein folding"/>
    <property type="evidence" value="ECO:0007669"/>
    <property type="project" value="TreeGrafter"/>
</dbReference>
<dbReference type="HAMAP" id="MF_00303">
    <property type="entry name" value="Trigger_factor_Tig"/>
    <property type="match status" value="1"/>
</dbReference>
<dbReference type="SUPFAM" id="SSF102735">
    <property type="entry name" value="Trigger factor ribosome-binding domain"/>
    <property type="match status" value="1"/>
</dbReference>
<dbReference type="InterPro" id="IPR008880">
    <property type="entry name" value="Trigger_fac_C"/>
</dbReference>
<comment type="catalytic activity">
    <reaction evidence="1 11 12">
        <text>[protein]-peptidylproline (omega=180) = [protein]-peptidylproline (omega=0)</text>
        <dbReference type="Rhea" id="RHEA:16237"/>
        <dbReference type="Rhea" id="RHEA-COMP:10747"/>
        <dbReference type="Rhea" id="RHEA-COMP:10748"/>
        <dbReference type="ChEBI" id="CHEBI:83833"/>
        <dbReference type="ChEBI" id="CHEBI:83834"/>
        <dbReference type="EC" id="5.2.1.8"/>
    </reaction>
</comment>
<dbReference type="Gene3D" id="3.30.70.1050">
    <property type="entry name" value="Trigger factor ribosome-binding domain"/>
    <property type="match status" value="1"/>
</dbReference>
<evidence type="ECO:0000313" key="16">
    <source>
        <dbReference type="EMBL" id="RZS89803.1"/>
    </source>
</evidence>
<dbReference type="Pfam" id="PF00254">
    <property type="entry name" value="FKBP_C"/>
    <property type="match status" value="1"/>
</dbReference>
<dbReference type="EMBL" id="SGXD01000002">
    <property type="protein sequence ID" value="RZS89803.1"/>
    <property type="molecule type" value="Genomic_DNA"/>
</dbReference>
<evidence type="ECO:0000259" key="15">
    <source>
        <dbReference type="PROSITE" id="PS50059"/>
    </source>
</evidence>
<dbReference type="Gene3D" id="1.10.3120.10">
    <property type="entry name" value="Trigger factor, C-terminal domain"/>
    <property type="match status" value="1"/>
</dbReference>
<comment type="subcellular location">
    <subcellularLocation>
        <location evidence="11">Cytoplasm</location>
    </subcellularLocation>
    <text evidence="11">About half TF is bound to the ribosome near the polypeptide exit tunnel while the other half is free in the cytoplasm.</text>
</comment>
<keyword evidence="9 11" id="KW-0131">Cell cycle</keyword>
<evidence type="ECO:0000256" key="6">
    <source>
        <dbReference type="ARBA" id="ARBA00023110"/>
    </source>
</evidence>
<dbReference type="GO" id="GO:0015031">
    <property type="term" value="P:protein transport"/>
    <property type="evidence" value="ECO:0007669"/>
    <property type="project" value="UniProtKB-UniRule"/>
</dbReference>
<dbReference type="InterPro" id="IPR008881">
    <property type="entry name" value="Trigger_fac_ribosome-bd_bac"/>
</dbReference>
<name>A0A4Q7NRS8_9ACTN</name>
<keyword evidence="6 11" id="KW-0697">Rotamase</keyword>